<keyword evidence="4" id="KW-0597">Phosphoprotein</keyword>
<reference evidence="12 13" key="1">
    <citation type="journal article" date="2019" name="Int. J. Syst. Evol. Microbiol.">
        <title>The Global Catalogue of Microorganisms (GCM) 10K type strain sequencing project: providing services to taxonomists for standard genome sequencing and annotation.</title>
        <authorList>
            <consortium name="The Broad Institute Genomics Platform"/>
            <consortium name="The Broad Institute Genome Sequencing Center for Infectious Disease"/>
            <person name="Wu L."/>
            <person name="Ma J."/>
        </authorList>
    </citation>
    <scope>NUCLEOTIDE SEQUENCE [LARGE SCALE GENOMIC DNA]</scope>
    <source>
        <strain evidence="12 13">JCM 15503</strain>
    </source>
</reference>
<evidence type="ECO:0000256" key="6">
    <source>
        <dbReference type="ARBA" id="ARBA00022692"/>
    </source>
</evidence>
<evidence type="ECO:0000256" key="9">
    <source>
        <dbReference type="ARBA" id="ARBA00023136"/>
    </source>
</evidence>
<evidence type="ECO:0000256" key="7">
    <source>
        <dbReference type="ARBA" id="ARBA00022777"/>
    </source>
</evidence>
<keyword evidence="6 10" id="KW-0812">Transmembrane</keyword>
<accession>A0ABN1JQN1</accession>
<evidence type="ECO:0000256" key="3">
    <source>
        <dbReference type="ARBA" id="ARBA00012438"/>
    </source>
</evidence>
<dbReference type="Gene3D" id="3.30.565.10">
    <property type="entry name" value="Histidine kinase-like ATPase, C-terminal domain"/>
    <property type="match status" value="1"/>
</dbReference>
<evidence type="ECO:0000256" key="5">
    <source>
        <dbReference type="ARBA" id="ARBA00022679"/>
    </source>
</evidence>
<dbReference type="PROSITE" id="PS50109">
    <property type="entry name" value="HIS_KIN"/>
    <property type="match status" value="1"/>
</dbReference>
<gene>
    <name evidence="12" type="primary">carS</name>
    <name evidence="12" type="ORF">GCM10009107_10400</name>
</gene>
<dbReference type="InterPro" id="IPR036890">
    <property type="entry name" value="HATPase_C_sf"/>
</dbReference>
<organism evidence="12 13">
    <name type="scientific">Ideonella azotifigens</name>
    <dbReference type="NCBI Taxonomy" id="513160"/>
    <lineage>
        <taxon>Bacteria</taxon>
        <taxon>Pseudomonadati</taxon>
        <taxon>Pseudomonadota</taxon>
        <taxon>Betaproteobacteria</taxon>
        <taxon>Burkholderiales</taxon>
        <taxon>Sphaerotilaceae</taxon>
        <taxon>Ideonella</taxon>
    </lineage>
</organism>
<evidence type="ECO:0000256" key="4">
    <source>
        <dbReference type="ARBA" id="ARBA00022553"/>
    </source>
</evidence>
<dbReference type="InterPro" id="IPR005467">
    <property type="entry name" value="His_kinase_dom"/>
</dbReference>
<keyword evidence="9 10" id="KW-0472">Membrane</keyword>
<evidence type="ECO:0000256" key="2">
    <source>
        <dbReference type="ARBA" id="ARBA00004370"/>
    </source>
</evidence>
<keyword evidence="8 10" id="KW-1133">Transmembrane helix</keyword>
<protein>
    <recommendedName>
        <fullName evidence="3">histidine kinase</fullName>
        <ecNumber evidence="3">2.7.13.3</ecNumber>
    </recommendedName>
</protein>
<dbReference type="Proteomes" id="UP001500279">
    <property type="component" value="Unassembled WGS sequence"/>
</dbReference>
<dbReference type="PRINTS" id="PR00344">
    <property type="entry name" value="BCTRLSENSOR"/>
</dbReference>
<feature type="domain" description="Histidine kinase" evidence="11">
    <location>
        <begin position="237"/>
        <end position="437"/>
    </location>
</feature>
<dbReference type="SUPFAM" id="SSF55874">
    <property type="entry name" value="ATPase domain of HSP90 chaperone/DNA topoisomerase II/histidine kinase"/>
    <property type="match status" value="1"/>
</dbReference>
<dbReference type="EC" id="2.7.13.3" evidence="3"/>
<dbReference type="Pfam" id="PF02518">
    <property type="entry name" value="HATPase_c"/>
    <property type="match status" value="1"/>
</dbReference>
<sequence>MTSLRRRLHRVVIVLVIGLLSQWLIADRMIVHVDESEMATRLQHDADSLASAITVRPDQGVSVDFSRVGQIYGRPGSGHYFVLRSARTALVSPSFGDARPFALPAAASESVTRVEGPFGQPLLVLVRRLQLGDAVIDMAVGEDLSALQAQLLAFRLLFLAASVAILLASAAIQRLEILRALHSVEQARDAILRLPKGIAPVDTTDAPEEIRPLLEEIDRLMGFVERRLHESRTAIGNLSHAVKTPLAGLLRLTEDPLFDAHPDLRQALHEQIEAIRVRIERELTRARIAGDRRSGPGFDARAELPALVQMLARIHHGKTLDIRWQAPERVLPFDREDLLEVIGNLADNACKWAASRVRIVIEAGDGLCIVVADDGPGCAPDLLDTLGARGLRADETRPGHGIGLAIVRDIADAAGGSLLFRPSASLGGLEVEVRLPR</sequence>
<dbReference type="RefSeq" id="WP_141285227.1">
    <property type="nucleotide sequence ID" value="NZ_BAAAEW010000004.1"/>
</dbReference>
<comment type="caution">
    <text evidence="12">The sequence shown here is derived from an EMBL/GenBank/DDBJ whole genome shotgun (WGS) entry which is preliminary data.</text>
</comment>
<name>A0ABN1JQN1_9BURK</name>
<dbReference type="EMBL" id="BAAAEW010000004">
    <property type="protein sequence ID" value="GAA0744648.1"/>
    <property type="molecule type" value="Genomic_DNA"/>
</dbReference>
<dbReference type="InterPro" id="IPR004358">
    <property type="entry name" value="Sig_transdc_His_kin-like_C"/>
</dbReference>
<dbReference type="GO" id="GO:0016301">
    <property type="term" value="F:kinase activity"/>
    <property type="evidence" value="ECO:0007669"/>
    <property type="project" value="UniProtKB-KW"/>
</dbReference>
<dbReference type="SMART" id="SM00387">
    <property type="entry name" value="HATPase_c"/>
    <property type="match status" value="1"/>
</dbReference>
<keyword evidence="13" id="KW-1185">Reference proteome</keyword>
<dbReference type="InterPro" id="IPR050428">
    <property type="entry name" value="TCS_sensor_his_kinase"/>
</dbReference>
<keyword evidence="7 12" id="KW-0418">Kinase</keyword>
<evidence type="ECO:0000256" key="8">
    <source>
        <dbReference type="ARBA" id="ARBA00022989"/>
    </source>
</evidence>
<comment type="subcellular location">
    <subcellularLocation>
        <location evidence="2">Membrane</location>
    </subcellularLocation>
</comment>
<dbReference type="InterPro" id="IPR003594">
    <property type="entry name" value="HATPase_dom"/>
</dbReference>
<evidence type="ECO:0000256" key="10">
    <source>
        <dbReference type="SAM" id="Phobius"/>
    </source>
</evidence>
<evidence type="ECO:0000259" key="11">
    <source>
        <dbReference type="PROSITE" id="PS50109"/>
    </source>
</evidence>
<evidence type="ECO:0000256" key="1">
    <source>
        <dbReference type="ARBA" id="ARBA00000085"/>
    </source>
</evidence>
<dbReference type="PANTHER" id="PTHR45436">
    <property type="entry name" value="SENSOR HISTIDINE KINASE YKOH"/>
    <property type="match status" value="1"/>
</dbReference>
<comment type="catalytic activity">
    <reaction evidence="1">
        <text>ATP + protein L-histidine = ADP + protein N-phospho-L-histidine.</text>
        <dbReference type="EC" id="2.7.13.3"/>
    </reaction>
</comment>
<keyword evidence="5" id="KW-0808">Transferase</keyword>
<evidence type="ECO:0000313" key="12">
    <source>
        <dbReference type="EMBL" id="GAA0744648.1"/>
    </source>
</evidence>
<proteinExistence type="predicted"/>
<dbReference type="PANTHER" id="PTHR45436:SF5">
    <property type="entry name" value="SENSOR HISTIDINE KINASE TRCS"/>
    <property type="match status" value="1"/>
</dbReference>
<feature type="transmembrane region" description="Helical" evidence="10">
    <location>
        <begin position="152"/>
        <end position="172"/>
    </location>
</feature>
<evidence type="ECO:0000313" key="13">
    <source>
        <dbReference type="Proteomes" id="UP001500279"/>
    </source>
</evidence>